<dbReference type="SUPFAM" id="SSF50630">
    <property type="entry name" value="Acid proteases"/>
    <property type="match status" value="1"/>
</dbReference>
<dbReference type="PANTHER" id="PTHR37984:SF5">
    <property type="entry name" value="PROTEIN NYNRIN-LIKE"/>
    <property type="match status" value="1"/>
</dbReference>
<dbReference type="GO" id="GO:0016779">
    <property type="term" value="F:nucleotidyltransferase activity"/>
    <property type="evidence" value="ECO:0007669"/>
    <property type="project" value="UniProtKB-KW"/>
</dbReference>
<dbReference type="GO" id="GO:0003676">
    <property type="term" value="F:nucleic acid binding"/>
    <property type="evidence" value="ECO:0007669"/>
    <property type="project" value="InterPro"/>
</dbReference>
<name>A0A2N9FIV5_FAGSY</name>
<dbReference type="InterPro" id="IPR000477">
    <property type="entry name" value="RT_dom"/>
</dbReference>
<evidence type="ECO:0000256" key="1">
    <source>
        <dbReference type="ARBA" id="ARBA00022679"/>
    </source>
</evidence>
<dbReference type="CDD" id="cd01647">
    <property type="entry name" value="RT_LTR"/>
    <property type="match status" value="1"/>
</dbReference>
<dbReference type="InterPro" id="IPR005162">
    <property type="entry name" value="Retrotrans_gag_dom"/>
</dbReference>
<dbReference type="CDD" id="cd00303">
    <property type="entry name" value="retropepsin_like"/>
    <property type="match status" value="1"/>
</dbReference>
<dbReference type="Gene3D" id="2.40.70.10">
    <property type="entry name" value="Acid Proteases"/>
    <property type="match status" value="1"/>
</dbReference>
<evidence type="ECO:0000256" key="5">
    <source>
        <dbReference type="ARBA" id="ARBA00023172"/>
    </source>
</evidence>
<dbReference type="CDD" id="cd09279">
    <property type="entry name" value="RNase_HI_like"/>
    <property type="match status" value="1"/>
</dbReference>
<dbReference type="InterPro" id="IPR002156">
    <property type="entry name" value="RNaseH_domain"/>
</dbReference>
<dbReference type="InterPro" id="IPR036397">
    <property type="entry name" value="RNaseH_sf"/>
</dbReference>
<feature type="region of interest" description="Disordered" evidence="7">
    <location>
        <begin position="142"/>
        <end position="175"/>
    </location>
</feature>
<feature type="region of interest" description="Disordered" evidence="7">
    <location>
        <begin position="455"/>
        <end position="495"/>
    </location>
</feature>
<organism evidence="9">
    <name type="scientific">Fagus sylvatica</name>
    <name type="common">Beechnut</name>
    <dbReference type="NCBI Taxonomy" id="28930"/>
    <lineage>
        <taxon>Eukaryota</taxon>
        <taxon>Viridiplantae</taxon>
        <taxon>Streptophyta</taxon>
        <taxon>Embryophyta</taxon>
        <taxon>Tracheophyta</taxon>
        <taxon>Spermatophyta</taxon>
        <taxon>Magnoliopsida</taxon>
        <taxon>eudicotyledons</taxon>
        <taxon>Gunneridae</taxon>
        <taxon>Pentapetalae</taxon>
        <taxon>rosids</taxon>
        <taxon>fabids</taxon>
        <taxon>Fagales</taxon>
        <taxon>Fagaceae</taxon>
        <taxon>Fagus</taxon>
    </lineage>
</organism>
<dbReference type="InterPro" id="IPR041577">
    <property type="entry name" value="RT_RNaseH_2"/>
</dbReference>
<reference evidence="9" key="1">
    <citation type="submission" date="2018-02" db="EMBL/GenBank/DDBJ databases">
        <authorList>
            <person name="Cohen D.B."/>
            <person name="Kent A.D."/>
        </authorList>
    </citation>
    <scope>NUCLEOTIDE SEQUENCE</scope>
</reference>
<dbReference type="Pfam" id="PF03732">
    <property type="entry name" value="Retrotrans_gag"/>
    <property type="match status" value="1"/>
</dbReference>
<feature type="region of interest" description="Disordered" evidence="7">
    <location>
        <begin position="879"/>
        <end position="941"/>
    </location>
</feature>
<dbReference type="PANTHER" id="PTHR37984">
    <property type="entry name" value="PROTEIN CBG26694"/>
    <property type="match status" value="1"/>
</dbReference>
<sequence length="2026" mass="227596">MALKHHFPSSLGTVLKALKGGISKVKSDFQSYNNHDKRLVFTINPQINIMVPGNMPQRQSAAAPAVRGDEGDDEEDENGPRQPPTETEITTKAEKTREVCHGHHHSRAVTTTAQHSGGPCSSTSQNLGSTVWSHAAQKVHQTEFSGQLPCSRGISRPEPRHGRDTRPGWWTDTHPGWWTDTWGRKSLRWWTSHGGGQAHGGGQVLGGGEIPVGGPQQMALMFEMIKGMQQNQVELAESLRQLREANGNKEDHQNKNDNRNHEERESHNKNDTPFVTMSDVADLLRQERERPPKEPRHFVRRPPYPIELLKEPYPENKFLDSMGPFAAHGDLCLREFSKSLVDRAYTWYTVLPAGSIRTWEDMVESFCSKYFHVEEKITLVNLHSTKRQIGEDLVKYIHRFRDVSLDCHVKYQEGELVEVCIDNMLPEFRAHLENLDITRFAPLLQKARKTAISVKPQVEKSRDKKSLPQTLTVSTATAPSGTKRKNPTDKAYEEAPPLPFTTEEMIAILDKWVQDQVIKLPRISKQPTAEEQKNPKYCHYHRYVNHPTVDCRTLRWEVNRKIQDEESAAASSSLIPAAVRTLQKSPKFKSLFNQLGFGPEARNAATEALITIAAESGATCFTAEAHASRAFLETTNAITFTDEDMEVQYPDHRRPLYLSAVIKDVQVRRALVDTGSCLNLIPLSTLQAVNLPQQKIQGSPMEVTGFGGMTEHTMGHVQLVLKVGPIVALTRFHVVNAETPYHVLLGRPWLHKHKLVSSTLPPSVIHGRTIHREAYVGHHSLHGKILKMILKLIYGSCLNGRRKGRNGKLNTAVHRNVYVSNSPMGASSIAYEENSGKVVVDQLRSRAMSSEEVTVDHAQSTLMNHQKVAVDQTESMAIDSERPVVDQTESTARGPGGSTVDHAPSTVRNSGAEAMIDQTGSTIMSKEKSTTAEPNITSKEELEPMRTFHTEVEAQITQEVKKLLAAGFIKPIQHPRWLSNIVPVKKKNGQIRCCVDFRNLNKACPKDEFPLPNMDLLIDSAAGHAMFSFMDGFSGYNQIRMSTRDAEKTAFRTPIGNFYYTVMPFGLKNAGATYQRTMTAMFHDMMHKEIEDYVDDIVVKSKKKEDHLRILRKVFDRCRLYKLKMNPLKCAFGVSAGKFLGFLVHNRGIDVDPAKASAIATMKAPTSHKELKSFLGRLSYIRRFIPGLAAVIATFMPLMKKGVPFVWSTACQQAFEKIQLIMTKLPTVCAPVPGRPLRLYLASNNEAIGGLVAQEDEDGTEKPIYYVSRALRDAETRYSGAEHACLALIYASQRLRHYFLAHKIQLITKSHPIQESTAQTAIKSQAIADLLAQFPGEDSSSISHEVPGEIGEALLADLANSTWTLKFDCSSTSSSSGAGIVLTREDGETIAKSFKLDFPCSNNASEYEAYITGLVIAHEMGIKHLRVIGDSNLIICQTKGEFSLKEPSLALYRALAQKLEEKFDTFEISHAMRCENRYADALATLGSQVSFEGSKVDVTIDKRSMPITDLLREKFKEQNLDVEDWRTPIRAKLMSPEGVADLKMLKDYVLIAGDLYRRLPGGVLARCVSLQEVAKKLTEVHERCCELRDGVSLYRRLQRLGYFWPSMSKEAASLQEQCSFCQHQHESDQVYATFVSSDWRTPFLEYFIENGFHGDPLRCLSLAESQTVMKEAHSGECGEHQGKKRLYQLLLTLGYYWPTMKKDTADFVKSCQTCQLQANLIHTHPTSLQNMATPWPFHTWGLDLIGPINPSYGGYIWILVATEYFSKWVEAIPLRKATGAAVANFIREHIITRFGIPHKIISDNGTPFVNKNVREVLEHYQIKHRRSTPYYPQGNGQAEATNRMLLRILSKMVFYYGKGWNSHLADTLWAYRGSTKTATGFTPFSLVYGTDAISPTELLVPSPRILQGMDLEADADICAEARAADLEGLEEARELAQVRSLRYHQKLADAYEKTLQTRIFAKGQMVLRAVDHVRRGLPSPSKFAPNWEGPYLIREAYDSGYYKLSTADDTTLVDPINGKWLKHYYS</sequence>
<keyword evidence="4" id="KW-0255">Endonuclease</keyword>
<evidence type="ECO:0000256" key="3">
    <source>
        <dbReference type="ARBA" id="ARBA00022722"/>
    </source>
</evidence>
<evidence type="ECO:0000313" key="9">
    <source>
        <dbReference type="EMBL" id="SPC86714.1"/>
    </source>
</evidence>
<gene>
    <name evidence="9" type="ORF">FSB_LOCUS14596</name>
</gene>
<keyword evidence="4" id="KW-0378">Hydrolase</keyword>
<dbReference type="FunFam" id="3.30.420.10:FF:000032">
    <property type="entry name" value="Retrovirus-related Pol polyprotein from transposon 297-like Protein"/>
    <property type="match status" value="1"/>
</dbReference>
<evidence type="ECO:0000256" key="2">
    <source>
        <dbReference type="ARBA" id="ARBA00022695"/>
    </source>
</evidence>
<feature type="compositionally biased region" description="Polar residues" evidence="7">
    <location>
        <begin position="108"/>
        <end position="127"/>
    </location>
</feature>
<dbReference type="Pfam" id="PF00665">
    <property type="entry name" value="rve"/>
    <property type="match status" value="1"/>
</dbReference>
<keyword evidence="3" id="KW-0540">Nuclease</keyword>
<dbReference type="SUPFAM" id="SSF56672">
    <property type="entry name" value="DNA/RNA polymerases"/>
    <property type="match status" value="1"/>
</dbReference>
<evidence type="ECO:0000256" key="4">
    <source>
        <dbReference type="ARBA" id="ARBA00022759"/>
    </source>
</evidence>
<protein>
    <recommendedName>
        <fullName evidence="8">Integrase catalytic domain-containing protein</fullName>
    </recommendedName>
</protein>
<feature type="compositionally biased region" description="Basic and acidic residues" evidence="7">
    <location>
        <begin position="245"/>
        <end position="270"/>
    </location>
</feature>
<dbReference type="InterPro" id="IPR001584">
    <property type="entry name" value="Integrase_cat-core"/>
</dbReference>
<dbReference type="Gene3D" id="3.30.420.10">
    <property type="entry name" value="Ribonuclease H-like superfamily/Ribonuclease H"/>
    <property type="match status" value="2"/>
</dbReference>
<dbReference type="Gene3D" id="1.10.340.70">
    <property type="match status" value="2"/>
</dbReference>
<dbReference type="InterPro" id="IPR043502">
    <property type="entry name" value="DNA/RNA_pol_sf"/>
</dbReference>
<dbReference type="Pfam" id="PF17921">
    <property type="entry name" value="Integrase_H2C2"/>
    <property type="match status" value="1"/>
</dbReference>
<keyword evidence="5" id="KW-0233">DNA recombination</keyword>
<proteinExistence type="predicted"/>
<dbReference type="GO" id="GO:0015074">
    <property type="term" value="P:DNA integration"/>
    <property type="evidence" value="ECO:0007669"/>
    <property type="project" value="InterPro"/>
</dbReference>
<evidence type="ECO:0000256" key="6">
    <source>
        <dbReference type="ARBA" id="ARBA00023268"/>
    </source>
</evidence>
<dbReference type="InterPro" id="IPR021109">
    <property type="entry name" value="Peptidase_aspartic_dom_sf"/>
</dbReference>
<dbReference type="SUPFAM" id="SSF53098">
    <property type="entry name" value="Ribonuclease H-like"/>
    <property type="match status" value="2"/>
</dbReference>
<evidence type="ECO:0000259" key="8">
    <source>
        <dbReference type="PROSITE" id="PS50994"/>
    </source>
</evidence>
<dbReference type="InterPro" id="IPR043128">
    <property type="entry name" value="Rev_trsase/Diguanyl_cyclase"/>
</dbReference>
<dbReference type="InterPro" id="IPR012337">
    <property type="entry name" value="RNaseH-like_sf"/>
</dbReference>
<dbReference type="GO" id="GO:0004523">
    <property type="term" value="F:RNA-DNA hybrid ribonuclease activity"/>
    <property type="evidence" value="ECO:0007669"/>
    <property type="project" value="InterPro"/>
</dbReference>
<feature type="compositionally biased region" description="Polar residues" evidence="7">
    <location>
        <begin position="467"/>
        <end position="480"/>
    </location>
</feature>
<keyword evidence="2" id="KW-0548">Nucleotidyltransferase</keyword>
<dbReference type="Gene3D" id="3.30.70.270">
    <property type="match status" value="2"/>
</dbReference>
<keyword evidence="6" id="KW-0511">Multifunctional enzyme</keyword>
<dbReference type="GO" id="GO:0006310">
    <property type="term" value="P:DNA recombination"/>
    <property type="evidence" value="ECO:0007669"/>
    <property type="project" value="UniProtKB-KW"/>
</dbReference>
<dbReference type="EMBL" id="OIVN01000871">
    <property type="protein sequence ID" value="SPC86714.1"/>
    <property type="molecule type" value="Genomic_DNA"/>
</dbReference>
<evidence type="ECO:0000256" key="7">
    <source>
        <dbReference type="SAM" id="MobiDB-lite"/>
    </source>
</evidence>
<feature type="region of interest" description="Disordered" evidence="7">
    <location>
        <begin position="245"/>
        <end position="276"/>
    </location>
</feature>
<feature type="compositionally biased region" description="Basic and acidic residues" evidence="7">
    <location>
        <begin position="89"/>
        <end position="101"/>
    </location>
</feature>
<keyword evidence="1" id="KW-0808">Transferase</keyword>
<dbReference type="Pfam" id="PF13456">
    <property type="entry name" value="RVT_3"/>
    <property type="match status" value="1"/>
</dbReference>
<dbReference type="InterPro" id="IPR041588">
    <property type="entry name" value="Integrase_H2C2"/>
</dbReference>
<dbReference type="Pfam" id="PF00078">
    <property type="entry name" value="RVT_1"/>
    <property type="match status" value="1"/>
</dbReference>
<accession>A0A2N9FIV5</accession>
<feature type="compositionally biased region" description="Basic and acidic residues" evidence="7">
    <location>
        <begin position="155"/>
        <end position="166"/>
    </location>
</feature>
<feature type="compositionally biased region" description="Basic and acidic residues" evidence="7">
    <location>
        <begin position="457"/>
        <end position="466"/>
    </location>
</feature>
<feature type="region of interest" description="Disordered" evidence="7">
    <location>
        <begin position="51"/>
        <end position="127"/>
    </location>
</feature>
<dbReference type="Gene3D" id="3.10.10.10">
    <property type="entry name" value="HIV Type 1 Reverse Transcriptase, subunit A, domain 1"/>
    <property type="match status" value="1"/>
</dbReference>
<dbReference type="Pfam" id="PF17919">
    <property type="entry name" value="RT_RNaseH_2"/>
    <property type="match status" value="1"/>
</dbReference>
<dbReference type="InterPro" id="IPR050951">
    <property type="entry name" value="Retrovirus_Pol_polyprotein"/>
</dbReference>
<dbReference type="PROSITE" id="PS50994">
    <property type="entry name" value="INTEGRASE"/>
    <property type="match status" value="1"/>
</dbReference>
<feature type="domain" description="Integrase catalytic" evidence="8">
    <location>
        <begin position="1732"/>
        <end position="1891"/>
    </location>
</feature>